<reference evidence="1 2" key="1">
    <citation type="submission" date="2024-04" db="EMBL/GenBank/DDBJ databases">
        <title>Phyllosticta paracitricarpa is synonymous to the EU quarantine fungus P. citricarpa based on phylogenomic analyses.</title>
        <authorList>
            <consortium name="Lawrence Berkeley National Laboratory"/>
            <person name="Van Ingen-Buijs V.A."/>
            <person name="Van Westerhoven A.C."/>
            <person name="Haridas S."/>
            <person name="Skiadas P."/>
            <person name="Martin F."/>
            <person name="Groenewald J.Z."/>
            <person name="Crous P.W."/>
            <person name="Seidl M.F."/>
        </authorList>
    </citation>
    <scope>NUCLEOTIDE SEQUENCE [LARGE SCALE GENOMIC DNA]</scope>
    <source>
        <strain evidence="1 2">CBS 122670</strain>
    </source>
</reference>
<accession>A0ABR1LH42</accession>
<organism evidence="1 2">
    <name type="scientific">Phyllosticta citricarpa</name>
    <dbReference type="NCBI Taxonomy" id="55181"/>
    <lineage>
        <taxon>Eukaryota</taxon>
        <taxon>Fungi</taxon>
        <taxon>Dikarya</taxon>
        <taxon>Ascomycota</taxon>
        <taxon>Pezizomycotina</taxon>
        <taxon>Dothideomycetes</taxon>
        <taxon>Dothideomycetes incertae sedis</taxon>
        <taxon>Botryosphaeriales</taxon>
        <taxon>Phyllostictaceae</taxon>
        <taxon>Phyllosticta</taxon>
    </lineage>
</organism>
<dbReference type="EMBL" id="JBBPDW010000042">
    <property type="protein sequence ID" value="KAK7534533.1"/>
    <property type="molecule type" value="Genomic_DNA"/>
</dbReference>
<sequence>MSLFANSSLEIPTALCHSFNSEEIGAHGKDCSREHNSRRHRALIQMMRRSPRHGLESRPLREPLHCNSDPPPAMKCKLQDGKPQISRGAALRHPDGCLVDWDVETDVAPDARNKSRWLCSASCERRLCLDWSSSSLALCGGPGASCCPQPLSAALVGHKILDQDLDVASSGDARSSVSLIFDWLLERLLKMAVKPSHGRSTPKQQE</sequence>
<protein>
    <submittedName>
        <fullName evidence="1">Uncharacterized protein</fullName>
    </submittedName>
</protein>
<comment type="caution">
    <text evidence="1">The sequence shown here is derived from an EMBL/GenBank/DDBJ whole genome shotgun (WGS) entry which is preliminary data.</text>
</comment>
<dbReference type="Proteomes" id="UP001365128">
    <property type="component" value="Unassembled WGS sequence"/>
</dbReference>
<evidence type="ECO:0000313" key="1">
    <source>
        <dbReference type="EMBL" id="KAK7534533.1"/>
    </source>
</evidence>
<name>A0ABR1LH42_9PEZI</name>
<proteinExistence type="predicted"/>
<gene>
    <name evidence="1" type="ORF">IWX46DRAFT_309358</name>
</gene>
<keyword evidence="2" id="KW-1185">Reference proteome</keyword>
<evidence type="ECO:0000313" key="2">
    <source>
        <dbReference type="Proteomes" id="UP001365128"/>
    </source>
</evidence>